<dbReference type="PANTHER" id="PTHR30282">
    <property type="entry name" value="P-AMINOBENZOYL GLUTAMATE TRANSPORTER"/>
    <property type="match status" value="1"/>
</dbReference>
<feature type="transmembrane region" description="Helical" evidence="1">
    <location>
        <begin position="113"/>
        <end position="134"/>
    </location>
</feature>
<feature type="transmembrane region" description="Helical" evidence="1">
    <location>
        <begin position="342"/>
        <end position="361"/>
    </location>
</feature>
<feature type="transmembrane region" description="Helical" evidence="1">
    <location>
        <begin position="164"/>
        <end position="184"/>
    </location>
</feature>
<dbReference type="GO" id="GO:1902604">
    <property type="term" value="P:p-aminobenzoyl-glutamate transmembrane transport"/>
    <property type="evidence" value="ECO:0007669"/>
    <property type="project" value="InterPro"/>
</dbReference>
<dbReference type="PANTHER" id="PTHR30282:SF0">
    <property type="entry name" value="P-AMINOBENZOYL-GLUTAMATE TRANSPORT PROTEIN"/>
    <property type="match status" value="1"/>
</dbReference>
<evidence type="ECO:0000313" key="3">
    <source>
        <dbReference type="Proteomes" id="UP001163821"/>
    </source>
</evidence>
<feature type="transmembrane region" description="Helical" evidence="1">
    <location>
        <begin position="381"/>
        <end position="401"/>
    </location>
</feature>
<sequence length="510" mass="54693">MSKMKVGFSQRLLNWTERAGNALPHPATLFALFALAALLLSALGHHMNWEVIHPGTKEVVKPFNLLSHDGIHRILLEMVDNFTGFAPLGIVLVAMLGIGIAEQSGLINTLIRLLVLNSPKHLLTFVLVFSGILSNLASDVGYVLLIPLAGVIFLAVGRHPIAGMAAAFAGVSGGFSANLVLGTVDPLLAGLSEEAAIILDPTYEVNATANYYFMVASTFVISLAGTFVTEKLVEPRLGTYSGEVKPEDRSFDKLSKTEKKGLLAAALTFLGIFILTLIGIIPENGYFRGTDGGLLSSPLIRGVVAMLFVTAGAMGLAYGFTTGVFKNDSDVMDGMAKSMKTLGTYLVLVFFAAQFVAYFKWSNLGIIMAVKGANLLMMANLGLIPLMILFIILSAMVNMIMGSASAKWAILAPIFIPMFMIMGYSPELSQVVYRIGDSVTNVISPMMSFFALIIAFVQKYDAKAGIGTIIATMVPYSIVFFIAWTLLLIVWLLFGIPLGPGAGIHYEIGI</sequence>
<feature type="transmembrane region" description="Helical" evidence="1">
    <location>
        <begin position="302"/>
        <end position="321"/>
    </location>
</feature>
<name>A0AA41Y8V9_9BACT</name>
<keyword evidence="1" id="KW-1133">Transmembrane helix</keyword>
<dbReference type="Pfam" id="PF03806">
    <property type="entry name" value="ABG_transport"/>
    <property type="match status" value="1"/>
</dbReference>
<organism evidence="2 3">
    <name type="scientific">Gaoshiqia sediminis</name>
    <dbReference type="NCBI Taxonomy" id="2986998"/>
    <lineage>
        <taxon>Bacteria</taxon>
        <taxon>Pseudomonadati</taxon>
        <taxon>Bacteroidota</taxon>
        <taxon>Bacteroidia</taxon>
        <taxon>Marinilabiliales</taxon>
        <taxon>Prolixibacteraceae</taxon>
        <taxon>Gaoshiqia</taxon>
    </lineage>
</organism>
<dbReference type="Proteomes" id="UP001163821">
    <property type="component" value="Unassembled WGS sequence"/>
</dbReference>
<feature type="transmembrane region" description="Helical" evidence="1">
    <location>
        <begin position="140"/>
        <end position="157"/>
    </location>
</feature>
<feature type="transmembrane region" description="Helical" evidence="1">
    <location>
        <begin position="469"/>
        <end position="494"/>
    </location>
</feature>
<feature type="transmembrane region" description="Helical" evidence="1">
    <location>
        <begin position="209"/>
        <end position="228"/>
    </location>
</feature>
<protein>
    <submittedName>
        <fullName evidence="2">AbgT family transporter</fullName>
    </submittedName>
</protein>
<dbReference type="InterPro" id="IPR004697">
    <property type="entry name" value="AbgT"/>
</dbReference>
<dbReference type="GO" id="GO:0015558">
    <property type="term" value="F:secondary active p-aminobenzoyl-glutamate transmembrane transporter activity"/>
    <property type="evidence" value="ECO:0007669"/>
    <property type="project" value="InterPro"/>
</dbReference>
<comment type="caution">
    <text evidence="2">The sequence shown here is derived from an EMBL/GenBank/DDBJ whole genome shotgun (WGS) entry which is preliminary data.</text>
</comment>
<feature type="transmembrane region" description="Helical" evidence="1">
    <location>
        <begin position="408"/>
        <end position="426"/>
    </location>
</feature>
<keyword evidence="1" id="KW-0472">Membrane</keyword>
<feature type="transmembrane region" description="Helical" evidence="1">
    <location>
        <begin position="438"/>
        <end position="457"/>
    </location>
</feature>
<gene>
    <name evidence="2" type="ORF">N2K84_13385</name>
</gene>
<feature type="transmembrane region" description="Helical" evidence="1">
    <location>
        <begin position="262"/>
        <end position="282"/>
    </location>
</feature>
<evidence type="ECO:0000256" key="1">
    <source>
        <dbReference type="SAM" id="Phobius"/>
    </source>
</evidence>
<dbReference type="RefSeq" id="WP_282592325.1">
    <property type="nucleotide sequence ID" value="NZ_JAPAAF010000021.1"/>
</dbReference>
<dbReference type="AlphaFoldDB" id="A0AA41Y8V9"/>
<dbReference type="EMBL" id="JAPAAF010000021">
    <property type="protein sequence ID" value="MCW0483731.1"/>
    <property type="molecule type" value="Genomic_DNA"/>
</dbReference>
<reference evidence="2" key="1">
    <citation type="submission" date="2022-10" db="EMBL/GenBank/DDBJ databases">
        <title>Gaoshiqiia sediminis gen. nov., sp. nov., isolated from coastal sediment.</title>
        <authorList>
            <person name="Yu W.X."/>
            <person name="Mu D.S."/>
            <person name="Du J.Z."/>
            <person name="Liang Y.Q."/>
        </authorList>
    </citation>
    <scope>NUCLEOTIDE SEQUENCE</scope>
    <source>
        <strain evidence="2">A06</strain>
    </source>
</reference>
<keyword evidence="3" id="KW-1185">Reference proteome</keyword>
<feature type="transmembrane region" description="Helical" evidence="1">
    <location>
        <begin position="82"/>
        <end position="101"/>
    </location>
</feature>
<proteinExistence type="predicted"/>
<accession>A0AA41Y8V9</accession>
<evidence type="ECO:0000313" key="2">
    <source>
        <dbReference type="EMBL" id="MCW0483731.1"/>
    </source>
</evidence>
<keyword evidence="1" id="KW-0812">Transmembrane</keyword>